<evidence type="ECO:0000313" key="2">
    <source>
        <dbReference type="Proteomes" id="UP001055879"/>
    </source>
</evidence>
<accession>A0ACB9C4B9</accession>
<reference evidence="1 2" key="2">
    <citation type="journal article" date="2022" name="Mol. Ecol. Resour.">
        <title>The genomes of chicory, endive, great burdock and yacon provide insights into Asteraceae paleo-polyploidization history and plant inulin production.</title>
        <authorList>
            <person name="Fan W."/>
            <person name="Wang S."/>
            <person name="Wang H."/>
            <person name="Wang A."/>
            <person name="Jiang F."/>
            <person name="Liu H."/>
            <person name="Zhao H."/>
            <person name="Xu D."/>
            <person name="Zhang Y."/>
        </authorList>
    </citation>
    <scope>NUCLEOTIDE SEQUENCE [LARGE SCALE GENOMIC DNA]</scope>
    <source>
        <strain evidence="2">cv. Niubang</strain>
    </source>
</reference>
<gene>
    <name evidence="1" type="ORF">L6452_17762</name>
</gene>
<reference evidence="2" key="1">
    <citation type="journal article" date="2022" name="Mol. Ecol. Resour.">
        <title>The genomes of chicory, endive, great burdock and yacon provide insights into Asteraceae palaeo-polyploidization history and plant inulin production.</title>
        <authorList>
            <person name="Fan W."/>
            <person name="Wang S."/>
            <person name="Wang H."/>
            <person name="Wang A."/>
            <person name="Jiang F."/>
            <person name="Liu H."/>
            <person name="Zhao H."/>
            <person name="Xu D."/>
            <person name="Zhang Y."/>
        </authorList>
    </citation>
    <scope>NUCLEOTIDE SEQUENCE [LARGE SCALE GENOMIC DNA]</scope>
    <source>
        <strain evidence="2">cv. Niubang</strain>
    </source>
</reference>
<organism evidence="1 2">
    <name type="scientific">Arctium lappa</name>
    <name type="common">Greater burdock</name>
    <name type="synonym">Lappa major</name>
    <dbReference type="NCBI Taxonomy" id="4217"/>
    <lineage>
        <taxon>Eukaryota</taxon>
        <taxon>Viridiplantae</taxon>
        <taxon>Streptophyta</taxon>
        <taxon>Embryophyta</taxon>
        <taxon>Tracheophyta</taxon>
        <taxon>Spermatophyta</taxon>
        <taxon>Magnoliopsida</taxon>
        <taxon>eudicotyledons</taxon>
        <taxon>Gunneridae</taxon>
        <taxon>Pentapetalae</taxon>
        <taxon>asterids</taxon>
        <taxon>campanulids</taxon>
        <taxon>Asterales</taxon>
        <taxon>Asteraceae</taxon>
        <taxon>Carduoideae</taxon>
        <taxon>Cardueae</taxon>
        <taxon>Arctiinae</taxon>
        <taxon>Arctium</taxon>
    </lineage>
</organism>
<keyword evidence="2" id="KW-1185">Reference proteome</keyword>
<sequence>MEFFEKAVAVRLKSNLDKYLVAGDDHETVRQSSSSASATTRAAGWLIEHVESNSHVIRLKSCYGRYLTATNTPLLFGMTGNKVIQSVAENTKDLSIEWQPVRDGFQFKMKSSGGTYLRANGAMPPWRNTVTHDGSFTSATNNCILWDVEAIDIPDDEEDDTNNNDDHNLSIVSSFPTASPELSGRELGSPISVHSSRLSPRSPTLSMMKLFWNSKSRINSIGVPRSFHLEKLPLFRLKFSMKLIKQKRLIVEDSGPPVRDLLRNATAVRLRSRHGKFLHADYDQESVSQDRHGTAKNNFWSVEFVENTPDNVTIIRLKSCYNKYLTASNHPFLLGMTGKKVLQTVPSRLDSSVEWEPLGKGRQVKLKTRYGHYLRANGGLPPWRNSVTHDIPNRSATQDWIMWQIDVVDMSGQSTPPRLPLHLVPYADSFTSSEPGSPSTNWSKSPTFSNQESIDSPLKREEGRAIYYHVVSNDFEESDEDEHGFCISFKGNRVNELTRKLEEETRLHNITVCSPSPLDGKLYPLQLELPPNNFTMKVVVVPNSSSSQGEKQFRIKG</sequence>
<dbReference type="EMBL" id="CM042051">
    <property type="protein sequence ID" value="KAI3729113.1"/>
    <property type="molecule type" value="Genomic_DNA"/>
</dbReference>
<evidence type="ECO:0000313" key="1">
    <source>
        <dbReference type="EMBL" id="KAI3729113.1"/>
    </source>
</evidence>
<name>A0ACB9C4B9_ARCLA</name>
<dbReference type="Proteomes" id="UP001055879">
    <property type="component" value="Linkage Group LG05"/>
</dbReference>
<proteinExistence type="predicted"/>
<protein>
    <submittedName>
        <fullName evidence="1">Uncharacterized protein</fullName>
    </submittedName>
</protein>
<comment type="caution">
    <text evidence="1">The sequence shown here is derived from an EMBL/GenBank/DDBJ whole genome shotgun (WGS) entry which is preliminary data.</text>
</comment>